<evidence type="ECO:0000313" key="1">
    <source>
        <dbReference type="EMBL" id="ORA09777.1"/>
    </source>
</evidence>
<comment type="caution">
    <text evidence="1">The sequence shown here is derived from an EMBL/GenBank/DDBJ whole genome shotgun (WGS) entry which is preliminary data.</text>
</comment>
<protein>
    <submittedName>
        <fullName evidence="1">Uncharacterized protein</fullName>
    </submittedName>
</protein>
<proteinExistence type="predicted"/>
<organism evidence="1 2">
    <name type="scientific">Mycobacterium arosiense ATCC BAA-1401 = DSM 45069</name>
    <dbReference type="NCBI Taxonomy" id="1265311"/>
    <lineage>
        <taxon>Bacteria</taxon>
        <taxon>Bacillati</taxon>
        <taxon>Actinomycetota</taxon>
        <taxon>Actinomycetes</taxon>
        <taxon>Mycobacteriales</taxon>
        <taxon>Mycobacteriaceae</taxon>
        <taxon>Mycobacterium</taxon>
        <taxon>Mycobacterium avium complex (MAC)</taxon>
    </lineage>
</organism>
<name>A0A1W9Z9G0_MYCAI</name>
<dbReference type="AlphaFoldDB" id="A0A1W9Z9G0"/>
<sequence length="92" mass="9724">MTSIGEDFGSFMCTAMSSRLPVDLHAFTAKITFSTFPAMAPDLQARIPLDHAVRFIIAGAECGVERADLFGGAGFRTLGALSRNSRGGTRGV</sequence>
<keyword evidence="2" id="KW-1185">Reference proteome</keyword>
<dbReference type="EMBL" id="MVHG01000072">
    <property type="protein sequence ID" value="ORA09777.1"/>
    <property type="molecule type" value="Genomic_DNA"/>
</dbReference>
<evidence type="ECO:0000313" key="2">
    <source>
        <dbReference type="Proteomes" id="UP000192707"/>
    </source>
</evidence>
<reference evidence="1 2" key="1">
    <citation type="submission" date="2016-12" db="EMBL/GenBank/DDBJ databases">
        <title>The new phylogeny of genus Mycobacterium.</title>
        <authorList>
            <person name="Tortoli E."/>
            <person name="Trovato A."/>
            <person name="Cirillo D.M."/>
        </authorList>
    </citation>
    <scope>NUCLEOTIDE SEQUENCE [LARGE SCALE GENOMIC DNA]</scope>
    <source>
        <strain evidence="1 2">DSM 45069</strain>
    </source>
</reference>
<dbReference type="Proteomes" id="UP000192707">
    <property type="component" value="Unassembled WGS sequence"/>
</dbReference>
<gene>
    <name evidence="1" type="ORF">BST14_21360</name>
</gene>
<accession>A0A1W9Z9G0</accession>